<dbReference type="EMBL" id="BPLQ01006867">
    <property type="protein sequence ID" value="GIY25905.1"/>
    <property type="molecule type" value="Genomic_DNA"/>
</dbReference>
<evidence type="ECO:0000313" key="2">
    <source>
        <dbReference type="Proteomes" id="UP001054837"/>
    </source>
</evidence>
<organism evidence="1 2">
    <name type="scientific">Caerostris darwini</name>
    <dbReference type="NCBI Taxonomy" id="1538125"/>
    <lineage>
        <taxon>Eukaryota</taxon>
        <taxon>Metazoa</taxon>
        <taxon>Ecdysozoa</taxon>
        <taxon>Arthropoda</taxon>
        <taxon>Chelicerata</taxon>
        <taxon>Arachnida</taxon>
        <taxon>Araneae</taxon>
        <taxon>Araneomorphae</taxon>
        <taxon>Entelegynae</taxon>
        <taxon>Araneoidea</taxon>
        <taxon>Araneidae</taxon>
        <taxon>Caerostris</taxon>
    </lineage>
</organism>
<evidence type="ECO:0000313" key="1">
    <source>
        <dbReference type="EMBL" id="GIY25905.1"/>
    </source>
</evidence>
<protein>
    <submittedName>
        <fullName evidence="1">Uncharacterized protein</fullName>
    </submittedName>
</protein>
<sequence>MSYTFVFNVLDTTPDDKNRRRSVYPRR</sequence>
<proteinExistence type="predicted"/>
<gene>
    <name evidence="1" type="ORF">CDAR_201981</name>
</gene>
<keyword evidence="2" id="KW-1185">Reference proteome</keyword>
<accession>A0AAV4RVY0</accession>
<reference evidence="1 2" key="1">
    <citation type="submission" date="2021-06" db="EMBL/GenBank/DDBJ databases">
        <title>Caerostris darwini draft genome.</title>
        <authorList>
            <person name="Kono N."/>
            <person name="Arakawa K."/>
        </authorList>
    </citation>
    <scope>NUCLEOTIDE SEQUENCE [LARGE SCALE GENOMIC DNA]</scope>
</reference>
<feature type="non-terminal residue" evidence="1">
    <location>
        <position position="27"/>
    </location>
</feature>
<name>A0AAV4RVY0_9ARAC</name>
<dbReference type="AlphaFoldDB" id="A0AAV4RVY0"/>
<dbReference type="Proteomes" id="UP001054837">
    <property type="component" value="Unassembled WGS sequence"/>
</dbReference>
<comment type="caution">
    <text evidence="1">The sequence shown here is derived from an EMBL/GenBank/DDBJ whole genome shotgun (WGS) entry which is preliminary data.</text>
</comment>